<evidence type="ECO:0000313" key="4">
    <source>
        <dbReference type="Proteomes" id="UP000028725"/>
    </source>
</evidence>
<feature type="compositionally biased region" description="Polar residues" evidence="1">
    <location>
        <begin position="192"/>
        <end position="202"/>
    </location>
</feature>
<gene>
    <name evidence="3" type="ORF">DB31_8081</name>
</gene>
<sequence>MELVNKSRLPLEVTTALDKGGKEHLLLVAKATYRFGEGRRMPERVEESLPIAYADTFIGEPGLSSPLYEADMAMTKRWCDVLVDATAHAPEGRPVKELEVAVRVGTFEKQFLVVGDRVWQQGLLRVSASTPEPFTSMRIHYGRAFGGSPKLSSKEGQETYLSNPVGRGYCPDPRAHIVDQMPLPNTEDAGQRVTSPSAQVQPLSLGPIGRSWNPRSAYAGTYDARWREHVFPLLPEDFDEAFFQAAPPDQQIDFIRGGEPVVLRNLVPGEPHVTFKLPRPELVVRLLYASHRTIELSPVVDTVFLEPDAKRFTMVYRTALPLDRRGLFGISLMAAGPVCKRWWESKVLGTEDCGCGGDSSKDETPASLMDMEELEP</sequence>
<evidence type="ECO:0000256" key="1">
    <source>
        <dbReference type="SAM" id="MobiDB-lite"/>
    </source>
</evidence>
<proteinExistence type="predicted"/>
<name>A0A085WIT5_9BACT</name>
<dbReference type="RefSeq" id="WP_044190350.1">
    <property type="nucleotide sequence ID" value="NZ_JMCB01000007.1"/>
</dbReference>
<feature type="domain" description="DUF2169" evidence="2">
    <location>
        <begin position="21"/>
        <end position="317"/>
    </location>
</feature>
<keyword evidence="4" id="KW-1185">Reference proteome</keyword>
<dbReference type="EMBL" id="JMCB01000007">
    <property type="protein sequence ID" value="KFE67598.1"/>
    <property type="molecule type" value="Genomic_DNA"/>
</dbReference>
<evidence type="ECO:0000313" key="3">
    <source>
        <dbReference type="EMBL" id="KFE67598.1"/>
    </source>
</evidence>
<comment type="caution">
    <text evidence="3">The sequence shown here is derived from an EMBL/GenBank/DDBJ whole genome shotgun (WGS) entry which is preliminary data.</text>
</comment>
<reference evidence="3 4" key="1">
    <citation type="submission" date="2014-04" db="EMBL/GenBank/DDBJ databases">
        <title>Genome assembly of Hyalangium minutum DSM 14724.</title>
        <authorList>
            <person name="Sharma G."/>
            <person name="Subramanian S."/>
        </authorList>
    </citation>
    <scope>NUCLEOTIDE SEQUENCE [LARGE SCALE GENOMIC DNA]</scope>
    <source>
        <strain evidence="3 4">DSM 14724</strain>
    </source>
</reference>
<feature type="region of interest" description="Disordered" evidence="1">
    <location>
        <begin position="186"/>
        <end position="206"/>
    </location>
</feature>
<protein>
    <recommendedName>
        <fullName evidence="2">DUF2169 domain-containing protein</fullName>
    </recommendedName>
</protein>
<dbReference type="AlphaFoldDB" id="A0A085WIT5"/>
<accession>A0A085WIT5</accession>
<dbReference type="InterPro" id="IPR018683">
    <property type="entry name" value="DUF2169"/>
</dbReference>
<feature type="region of interest" description="Disordered" evidence="1">
    <location>
        <begin position="354"/>
        <end position="376"/>
    </location>
</feature>
<dbReference type="Proteomes" id="UP000028725">
    <property type="component" value="Unassembled WGS sequence"/>
</dbReference>
<evidence type="ECO:0000259" key="2">
    <source>
        <dbReference type="Pfam" id="PF09937"/>
    </source>
</evidence>
<dbReference type="OrthoDB" id="233093at2"/>
<organism evidence="3 4">
    <name type="scientific">Hyalangium minutum</name>
    <dbReference type="NCBI Taxonomy" id="394096"/>
    <lineage>
        <taxon>Bacteria</taxon>
        <taxon>Pseudomonadati</taxon>
        <taxon>Myxococcota</taxon>
        <taxon>Myxococcia</taxon>
        <taxon>Myxococcales</taxon>
        <taxon>Cystobacterineae</taxon>
        <taxon>Archangiaceae</taxon>
        <taxon>Hyalangium</taxon>
    </lineage>
</organism>
<dbReference type="STRING" id="394096.DB31_8081"/>
<dbReference type="Pfam" id="PF09937">
    <property type="entry name" value="DUF2169"/>
    <property type="match status" value="1"/>
</dbReference>